<evidence type="ECO:0000313" key="2">
    <source>
        <dbReference type="Proteomes" id="UP000460435"/>
    </source>
</evidence>
<comment type="caution">
    <text evidence="1">The sequence shown here is derived from an EMBL/GenBank/DDBJ whole genome shotgun (WGS) entry which is preliminary data.</text>
</comment>
<organism evidence="1 2">
    <name type="scientific">Phytoactinopolyspora mesophila</name>
    <dbReference type="NCBI Taxonomy" id="2650750"/>
    <lineage>
        <taxon>Bacteria</taxon>
        <taxon>Bacillati</taxon>
        <taxon>Actinomycetota</taxon>
        <taxon>Actinomycetes</taxon>
        <taxon>Jiangellales</taxon>
        <taxon>Jiangellaceae</taxon>
        <taxon>Phytoactinopolyspora</taxon>
    </lineage>
</organism>
<keyword evidence="2" id="KW-1185">Reference proteome</keyword>
<gene>
    <name evidence="1" type="ORF">F7O44_12670</name>
</gene>
<protein>
    <submittedName>
        <fullName evidence="1">Uncharacterized protein</fullName>
    </submittedName>
</protein>
<sequence>MIRGILDHDSNGWRVELYDTEPLRHTIIEIDSLPTWADASNIMSRAFRLFT</sequence>
<evidence type="ECO:0000313" key="1">
    <source>
        <dbReference type="EMBL" id="NDL57928.1"/>
    </source>
</evidence>
<dbReference type="AlphaFoldDB" id="A0A7K3M668"/>
<accession>A0A7K3M668</accession>
<name>A0A7K3M668_9ACTN</name>
<reference evidence="1 2" key="1">
    <citation type="submission" date="2019-11" db="EMBL/GenBank/DDBJ databases">
        <authorList>
            <person name="Li X.-J."/>
            <person name="Feng X.-M."/>
        </authorList>
    </citation>
    <scope>NUCLEOTIDE SEQUENCE [LARGE SCALE GENOMIC DNA]</scope>
    <source>
        <strain evidence="1 2">XMNu-373</strain>
    </source>
</reference>
<dbReference type="Proteomes" id="UP000460435">
    <property type="component" value="Unassembled WGS sequence"/>
</dbReference>
<dbReference type="EMBL" id="WLZY01000004">
    <property type="protein sequence ID" value="NDL57928.1"/>
    <property type="molecule type" value="Genomic_DNA"/>
</dbReference>
<dbReference type="RefSeq" id="WP_162450636.1">
    <property type="nucleotide sequence ID" value="NZ_WLZY01000004.1"/>
</dbReference>
<proteinExistence type="predicted"/>